<dbReference type="Pfam" id="PF21307">
    <property type="entry name" value="Glyco_hydro_95_C"/>
    <property type="match status" value="1"/>
</dbReference>
<evidence type="ECO:0000313" key="5">
    <source>
        <dbReference type="Proteomes" id="UP000800200"/>
    </source>
</evidence>
<reference evidence="4" key="1">
    <citation type="journal article" date="2020" name="Stud. Mycol.">
        <title>101 Dothideomycetes genomes: a test case for predicting lifestyles and emergence of pathogens.</title>
        <authorList>
            <person name="Haridas S."/>
            <person name="Albert R."/>
            <person name="Binder M."/>
            <person name="Bloem J."/>
            <person name="Labutti K."/>
            <person name="Salamov A."/>
            <person name="Andreopoulos B."/>
            <person name="Baker S."/>
            <person name="Barry K."/>
            <person name="Bills G."/>
            <person name="Bluhm B."/>
            <person name="Cannon C."/>
            <person name="Castanera R."/>
            <person name="Culley D."/>
            <person name="Daum C."/>
            <person name="Ezra D."/>
            <person name="Gonzalez J."/>
            <person name="Henrissat B."/>
            <person name="Kuo A."/>
            <person name="Liang C."/>
            <person name="Lipzen A."/>
            <person name="Lutzoni F."/>
            <person name="Magnuson J."/>
            <person name="Mondo S."/>
            <person name="Nolan M."/>
            <person name="Ohm R."/>
            <person name="Pangilinan J."/>
            <person name="Park H.-J."/>
            <person name="Ramirez L."/>
            <person name="Alfaro M."/>
            <person name="Sun H."/>
            <person name="Tritt A."/>
            <person name="Yoshinaga Y."/>
            <person name="Zwiers L.-H."/>
            <person name="Turgeon B."/>
            <person name="Goodwin S."/>
            <person name="Spatafora J."/>
            <person name="Crous P."/>
            <person name="Grigoriev I."/>
        </authorList>
    </citation>
    <scope>NUCLEOTIDE SEQUENCE</scope>
    <source>
        <strain evidence="4">CBS 207.26</strain>
    </source>
</reference>
<dbReference type="Pfam" id="PF22124">
    <property type="entry name" value="Glyco_hydro_95_cat"/>
    <property type="match status" value="1"/>
</dbReference>
<evidence type="ECO:0000259" key="3">
    <source>
        <dbReference type="Pfam" id="PF22124"/>
    </source>
</evidence>
<dbReference type="GO" id="GO:0004560">
    <property type="term" value="F:alpha-L-fucosidase activity"/>
    <property type="evidence" value="ECO:0007669"/>
    <property type="project" value="InterPro"/>
</dbReference>
<keyword evidence="4" id="KW-0378">Hydrolase</keyword>
<dbReference type="PANTHER" id="PTHR31084:SF18">
    <property type="entry name" value="GLYCOSYL HYDROLASE FAMILY 95 N-TERMINAL DOMAIN-CONTAINING PROTEIN"/>
    <property type="match status" value="1"/>
</dbReference>
<dbReference type="Proteomes" id="UP000800200">
    <property type="component" value="Unassembled WGS sequence"/>
</dbReference>
<dbReference type="Pfam" id="PF14498">
    <property type="entry name" value="Glyco_hyd_65N_2"/>
    <property type="match status" value="1"/>
</dbReference>
<dbReference type="InterPro" id="IPR027414">
    <property type="entry name" value="GH95_N_dom"/>
</dbReference>
<protein>
    <submittedName>
        <fullName evidence="4">Glycoside hydrolase family 95 protein</fullName>
    </submittedName>
</protein>
<dbReference type="AlphaFoldDB" id="A0A6A6DJT8"/>
<dbReference type="InterPro" id="IPR012341">
    <property type="entry name" value="6hp_glycosidase-like_sf"/>
</dbReference>
<feature type="domain" description="Alpha fucosidase A-like C-terminal" evidence="2">
    <location>
        <begin position="699"/>
        <end position="741"/>
    </location>
</feature>
<dbReference type="InterPro" id="IPR008928">
    <property type="entry name" value="6-hairpin_glycosidase_sf"/>
</dbReference>
<gene>
    <name evidence="4" type="ORF">K469DRAFT_594613</name>
</gene>
<accession>A0A6A6DJT8</accession>
<feature type="domain" description="Glycosyl hydrolase family 95 N-terminal" evidence="1">
    <location>
        <begin position="2"/>
        <end position="241"/>
    </location>
</feature>
<evidence type="ECO:0000313" key="4">
    <source>
        <dbReference type="EMBL" id="KAF2179761.1"/>
    </source>
</evidence>
<organism evidence="4 5">
    <name type="scientific">Zopfia rhizophila CBS 207.26</name>
    <dbReference type="NCBI Taxonomy" id="1314779"/>
    <lineage>
        <taxon>Eukaryota</taxon>
        <taxon>Fungi</taxon>
        <taxon>Dikarya</taxon>
        <taxon>Ascomycota</taxon>
        <taxon>Pezizomycotina</taxon>
        <taxon>Dothideomycetes</taxon>
        <taxon>Dothideomycetes incertae sedis</taxon>
        <taxon>Zopfiaceae</taxon>
        <taxon>Zopfia</taxon>
    </lineage>
</organism>
<evidence type="ECO:0000259" key="2">
    <source>
        <dbReference type="Pfam" id="PF21307"/>
    </source>
</evidence>
<dbReference type="OrthoDB" id="2848340at2759"/>
<proteinExistence type="predicted"/>
<dbReference type="PIRSF" id="PIRSF007663">
    <property type="entry name" value="UCP007663"/>
    <property type="match status" value="1"/>
</dbReference>
<sequence>MLRYNTPADPANWEAALPIGNGRLGAMVYGGVYAETLRLNEESVWYGGPQSRTPDAREHLPHLRELIRDGKHREAESLVRARFFATPRSGRHLEPLGTCNIEFHHESEINGYTRTLDLENAQVTVEYSIEGNKIRRQYISTFADNVIAIHVEADEATSFCVSLTRMSDKWYETNEFLDSIEVLDGSVVMHATPGGRDSNRLCTVVAARCEDQDSSIQIVGRSLMITSKDALVIIGAQTTYRYSDVEAVALSDVSEALKKSSAVLWERHVLDWQEFYGRQVLRLWPDAQDICTDERLRKARDPGLVSLYHNYGRYLLLTSSRNAPKALPATLQGIWNPYFSPPWGSKYTININLQMNYWSANTGNLSECELPLFDLLERLAENGRRTAESMYGCRGWCCHHNADIWADTDPQDQWMPATLWPLGGAWLCTHIWEHYSFTEDKEFLQRMFPVLQSCVQFLLDFLIPDESGQYLVTNPSLSPENSYLADEKGNKAVFCEGSTIDMETIRAVFRDFLRSVDALRSYGISVRDSLDTVAMISQVQCSLPKLPEIQISPETGAIQEWGLKDLPEAELGHRHVSHLFSLYPGDSITPSSTPDLAAAALKTLESRIKHGGGHTGWSRAWLIGLYARLRKPKECAENIEALLRDSTVLNMMDSHPPVQLDGNWGGCAGVLECLMQSHEEMEVEDASLSMEGTKRRVRIIRLLPSCPAEWTKGVLKGAKARGGFELDFQWESRTIREPVIVRSLLGNDAILCFHVCGDDASAARKMVKVYGKGVHKVFPA</sequence>
<dbReference type="EMBL" id="ML994662">
    <property type="protein sequence ID" value="KAF2179761.1"/>
    <property type="molecule type" value="Genomic_DNA"/>
</dbReference>
<keyword evidence="5" id="KW-1185">Reference proteome</keyword>
<evidence type="ECO:0000259" key="1">
    <source>
        <dbReference type="Pfam" id="PF14498"/>
    </source>
</evidence>
<dbReference type="SUPFAM" id="SSF48208">
    <property type="entry name" value="Six-hairpin glycosidases"/>
    <property type="match status" value="1"/>
</dbReference>
<dbReference type="GO" id="GO:0005975">
    <property type="term" value="P:carbohydrate metabolic process"/>
    <property type="evidence" value="ECO:0007669"/>
    <property type="project" value="InterPro"/>
</dbReference>
<dbReference type="Gene3D" id="1.50.10.10">
    <property type="match status" value="1"/>
</dbReference>
<dbReference type="PANTHER" id="PTHR31084">
    <property type="entry name" value="ALPHA-L-FUCOSIDASE 2"/>
    <property type="match status" value="1"/>
</dbReference>
<dbReference type="InterPro" id="IPR054363">
    <property type="entry name" value="GH95_cat"/>
</dbReference>
<dbReference type="InterPro" id="IPR016518">
    <property type="entry name" value="Alpha-L-fucosidase"/>
</dbReference>
<feature type="domain" description="Glycosyl hydrolase family 95 catalytic" evidence="3">
    <location>
        <begin position="263"/>
        <end position="674"/>
    </location>
</feature>
<dbReference type="InterPro" id="IPR049053">
    <property type="entry name" value="AFCA-like_C"/>
</dbReference>
<name>A0A6A6DJT8_9PEZI</name>